<protein>
    <submittedName>
        <fullName evidence="1">Uncharacterized protein</fullName>
    </submittedName>
</protein>
<dbReference type="EMBL" id="MGEF01000036">
    <property type="protein sequence ID" value="OGL78246.1"/>
    <property type="molecule type" value="Genomic_DNA"/>
</dbReference>
<evidence type="ECO:0000313" key="2">
    <source>
        <dbReference type="Proteomes" id="UP000176604"/>
    </source>
</evidence>
<name>A0A1F7UIZ5_9BACT</name>
<sequence length="71" mass="8104">MEQQEQKDSSEQRLILTDQEYAYFHHEKGELERDTFFPEALASNVSMDDFMIGKNGPLMSAGGGLSHYHPL</sequence>
<reference evidence="1 2" key="1">
    <citation type="journal article" date="2016" name="Nat. Commun.">
        <title>Thousands of microbial genomes shed light on interconnected biogeochemical processes in an aquifer system.</title>
        <authorList>
            <person name="Anantharaman K."/>
            <person name="Brown C.T."/>
            <person name="Hug L.A."/>
            <person name="Sharon I."/>
            <person name="Castelle C.J."/>
            <person name="Probst A.J."/>
            <person name="Thomas B.C."/>
            <person name="Singh A."/>
            <person name="Wilkins M.J."/>
            <person name="Karaoz U."/>
            <person name="Brodie E.L."/>
            <person name="Williams K.H."/>
            <person name="Hubbard S.S."/>
            <person name="Banfield J.F."/>
        </authorList>
    </citation>
    <scope>NUCLEOTIDE SEQUENCE [LARGE SCALE GENOMIC DNA]</scope>
</reference>
<proteinExistence type="predicted"/>
<dbReference type="AlphaFoldDB" id="A0A1F7UIZ5"/>
<accession>A0A1F7UIZ5</accession>
<dbReference type="STRING" id="1802397.A3J43_03265"/>
<gene>
    <name evidence="1" type="ORF">A3J43_03265</name>
</gene>
<dbReference type="Proteomes" id="UP000176604">
    <property type="component" value="Unassembled WGS sequence"/>
</dbReference>
<organism evidence="1 2">
    <name type="scientific">Candidatus Uhrbacteria bacterium RIFCSPHIGHO2_12_FULL_54_23</name>
    <dbReference type="NCBI Taxonomy" id="1802397"/>
    <lineage>
        <taxon>Bacteria</taxon>
        <taxon>Candidatus Uhriibacteriota</taxon>
    </lineage>
</organism>
<comment type="caution">
    <text evidence="1">The sequence shown here is derived from an EMBL/GenBank/DDBJ whole genome shotgun (WGS) entry which is preliminary data.</text>
</comment>
<evidence type="ECO:0000313" key="1">
    <source>
        <dbReference type="EMBL" id="OGL78246.1"/>
    </source>
</evidence>